<dbReference type="EMBL" id="KK914318">
    <property type="protein sequence ID" value="KDP41664.1"/>
    <property type="molecule type" value="Genomic_DNA"/>
</dbReference>
<dbReference type="GO" id="GO:0004497">
    <property type="term" value="F:monooxygenase activity"/>
    <property type="evidence" value="ECO:0007669"/>
    <property type="project" value="UniProtKB-KW"/>
</dbReference>
<dbReference type="PRINTS" id="PR00463">
    <property type="entry name" value="EP450I"/>
</dbReference>
<name>A0A067LC49_JATCU</name>
<evidence type="ECO:0000256" key="2">
    <source>
        <dbReference type="ARBA" id="ARBA00022617"/>
    </source>
</evidence>
<dbReference type="PANTHER" id="PTHR47947:SF13">
    <property type="entry name" value="CYTOCHROME P450, FAMILY 81, SUBFAMILY K, POLYPEPTIDE 1-RELATED"/>
    <property type="match status" value="1"/>
</dbReference>
<keyword evidence="5 7" id="KW-0408">Iron</keyword>
<dbReference type="Gene3D" id="1.10.630.10">
    <property type="entry name" value="Cytochrome P450"/>
    <property type="match status" value="1"/>
</dbReference>
<evidence type="ECO:0000256" key="7">
    <source>
        <dbReference type="PIRSR" id="PIRSR602401-1"/>
    </source>
</evidence>
<keyword evidence="11" id="KW-1185">Reference proteome</keyword>
<dbReference type="STRING" id="180498.A0A067LC49"/>
<evidence type="ECO:0000256" key="6">
    <source>
        <dbReference type="ARBA" id="ARBA00023033"/>
    </source>
</evidence>
<evidence type="ECO:0008006" key="12">
    <source>
        <dbReference type="Google" id="ProtNLM"/>
    </source>
</evidence>
<gene>
    <name evidence="10" type="ORF">JCGZ_16071</name>
</gene>
<feature type="transmembrane region" description="Helical" evidence="9">
    <location>
        <begin position="6"/>
        <end position="21"/>
    </location>
</feature>
<evidence type="ECO:0000313" key="11">
    <source>
        <dbReference type="Proteomes" id="UP000027138"/>
    </source>
</evidence>
<sequence length="506" mass="57562">MESLYYYLGLFLFIFLFYKILSHHRQNLPPGPLALPVIGHLHLIQKPLPLALQTLQSKYGPILFLKFGCRSVLVVSSPAAVEECLAKNDIIFANRPRSMAGDHFTYNYSSFVWAPYGDLWRILRRFTVVEMFSSKSLQKTAAIREEEVARLLRRLFKFSAGGKQNVDLKFLSSVLMCNVVMRMTVGKRYVEEEVEGTELEKQLFQEFKETFFPSLTLNICDFIPILRMTGFKGIEKGMIKLQRKRDEHLQNLLDEIRLKTRNSGTSNEEDKSLIETLLSLQELEPEFYTDEVIKTIMLITLIAGAETSAVTLEWVISLLLNNPEVLKKVKAEIDNHVGNRHLLNELDLVKLPYLRCVINETLRLYPAGPVLLPHLSSENCTVGGFEIPGGTMLLVNVLAMHRDPKVWEEPYEFKPERFEGDLGEHSQQGFRFIPFGMGRRACPGAGMGIRMVSVALGALIQCFEWENPGLEEVDMSQTFGISLSKTKPLVALCSPRQELVELLSQL</sequence>
<dbReference type="AlphaFoldDB" id="A0A067LC49"/>
<comment type="cofactor">
    <cofactor evidence="7">
        <name>heme</name>
        <dbReference type="ChEBI" id="CHEBI:30413"/>
    </cofactor>
</comment>
<comment type="similarity">
    <text evidence="1 8">Belongs to the cytochrome P450 family.</text>
</comment>
<dbReference type="SUPFAM" id="SSF48264">
    <property type="entry name" value="Cytochrome P450"/>
    <property type="match status" value="1"/>
</dbReference>
<protein>
    <recommendedName>
        <fullName evidence="12">Cytochrome P450</fullName>
    </recommendedName>
</protein>
<dbReference type="Pfam" id="PF00067">
    <property type="entry name" value="p450"/>
    <property type="match status" value="1"/>
</dbReference>
<dbReference type="Proteomes" id="UP000027138">
    <property type="component" value="Unassembled WGS sequence"/>
</dbReference>
<keyword evidence="9" id="KW-0812">Transmembrane</keyword>
<keyword evidence="6 8" id="KW-0503">Monooxygenase</keyword>
<accession>A0A067LC49</accession>
<evidence type="ECO:0000256" key="3">
    <source>
        <dbReference type="ARBA" id="ARBA00022723"/>
    </source>
</evidence>
<dbReference type="InterPro" id="IPR050651">
    <property type="entry name" value="Plant_Cytochrome_P450_Monoox"/>
</dbReference>
<reference evidence="10 11" key="1">
    <citation type="journal article" date="2014" name="PLoS ONE">
        <title>Global Analysis of Gene Expression Profiles in Physic Nut (Jatropha curcas L.) Seedlings Exposed to Salt Stress.</title>
        <authorList>
            <person name="Zhang L."/>
            <person name="Zhang C."/>
            <person name="Wu P."/>
            <person name="Chen Y."/>
            <person name="Li M."/>
            <person name="Jiang H."/>
            <person name="Wu G."/>
        </authorList>
    </citation>
    <scope>NUCLEOTIDE SEQUENCE [LARGE SCALE GENOMIC DNA]</scope>
    <source>
        <strain evidence="11">cv. GZQX0401</strain>
        <tissue evidence="10">Young leaves</tissue>
    </source>
</reference>
<dbReference type="CDD" id="cd20653">
    <property type="entry name" value="CYP81"/>
    <property type="match status" value="1"/>
</dbReference>
<keyword evidence="2 7" id="KW-0349">Heme</keyword>
<keyword evidence="9" id="KW-1133">Transmembrane helix</keyword>
<dbReference type="InterPro" id="IPR001128">
    <property type="entry name" value="Cyt_P450"/>
</dbReference>
<evidence type="ECO:0000256" key="9">
    <source>
        <dbReference type="SAM" id="Phobius"/>
    </source>
</evidence>
<dbReference type="InterPro" id="IPR017972">
    <property type="entry name" value="Cyt_P450_CS"/>
</dbReference>
<dbReference type="PRINTS" id="PR00385">
    <property type="entry name" value="P450"/>
</dbReference>
<dbReference type="OrthoDB" id="1055148at2759"/>
<dbReference type="FunFam" id="1.10.630.10:FF:000081">
    <property type="entry name" value="Cytochrome P450 CYP81N5"/>
    <property type="match status" value="1"/>
</dbReference>
<dbReference type="PROSITE" id="PS00086">
    <property type="entry name" value="CYTOCHROME_P450"/>
    <property type="match status" value="1"/>
</dbReference>
<keyword evidence="9" id="KW-0472">Membrane</keyword>
<evidence type="ECO:0000256" key="5">
    <source>
        <dbReference type="ARBA" id="ARBA00023004"/>
    </source>
</evidence>
<evidence type="ECO:0000256" key="1">
    <source>
        <dbReference type="ARBA" id="ARBA00010617"/>
    </source>
</evidence>
<dbReference type="GO" id="GO:0020037">
    <property type="term" value="F:heme binding"/>
    <property type="evidence" value="ECO:0007669"/>
    <property type="project" value="InterPro"/>
</dbReference>
<keyword evidence="4 8" id="KW-0560">Oxidoreductase</keyword>
<proteinExistence type="inferred from homology"/>
<evidence type="ECO:0000256" key="8">
    <source>
        <dbReference type="RuleBase" id="RU000461"/>
    </source>
</evidence>
<dbReference type="InterPro" id="IPR002401">
    <property type="entry name" value="Cyt_P450_E_grp-I"/>
</dbReference>
<dbReference type="InterPro" id="IPR036396">
    <property type="entry name" value="Cyt_P450_sf"/>
</dbReference>
<dbReference type="PANTHER" id="PTHR47947">
    <property type="entry name" value="CYTOCHROME P450 82C3-RELATED"/>
    <property type="match status" value="1"/>
</dbReference>
<evidence type="ECO:0000313" key="10">
    <source>
        <dbReference type="EMBL" id="KDP41664.1"/>
    </source>
</evidence>
<dbReference type="GO" id="GO:0005506">
    <property type="term" value="F:iron ion binding"/>
    <property type="evidence" value="ECO:0007669"/>
    <property type="project" value="InterPro"/>
</dbReference>
<keyword evidence="3 7" id="KW-0479">Metal-binding</keyword>
<feature type="binding site" description="axial binding residue" evidence="7">
    <location>
        <position position="442"/>
    </location>
    <ligand>
        <name>heme</name>
        <dbReference type="ChEBI" id="CHEBI:30413"/>
    </ligand>
    <ligandPart>
        <name>Fe</name>
        <dbReference type="ChEBI" id="CHEBI:18248"/>
    </ligandPart>
</feature>
<dbReference type="GO" id="GO:0016705">
    <property type="term" value="F:oxidoreductase activity, acting on paired donors, with incorporation or reduction of molecular oxygen"/>
    <property type="evidence" value="ECO:0007669"/>
    <property type="project" value="InterPro"/>
</dbReference>
<evidence type="ECO:0000256" key="4">
    <source>
        <dbReference type="ARBA" id="ARBA00023002"/>
    </source>
</evidence>
<organism evidence="10 11">
    <name type="scientific">Jatropha curcas</name>
    <name type="common">Barbados nut</name>
    <dbReference type="NCBI Taxonomy" id="180498"/>
    <lineage>
        <taxon>Eukaryota</taxon>
        <taxon>Viridiplantae</taxon>
        <taxon>Streptophyta</taxon>
        <taxon>Embryophyta</taxon>
        <taxon>Tracheophyta</taxon>
        <taxon>Spermatophyta</taxon>
        <taxon>Magnoliopsida</taxon>
        <taxon>eudicotyledons</taxon>
        <taxon>Gunneridae</taxon>
        <taxon>Pentapetalae</taxon>
        <taxon>rosids</taxon>
        <taxon>fabids</taxon>
        <taxon>Malpighiales</taxon>
        <taxon>Euphorbiaceae</taxon>
        <taxon>Crotonoideae</taxon>
        <taxon>Jatropheae</taxon>
        <taxon>Jatropha</taxon>
    </lineage>
</organism>